<dbReference type="EMBL" id="JADHSG010000031">
    <property type="protein sequence ID" value="MBL6903889.1"/>
    <property type="molecule type" value="Genomic_DNA"/>
</dbReference>
<dbReference type="CDD" id="cd08023">
    <property type="entry name" value="GH16_laminarinase_like"/>
    <property type="match status" value="1"/>
</dbReference>
<dbReference type="PROSITE" id="PS51257">
    <property type="entry name" value="PROKAR_LIPOPROTEIN"/>
    <property type="match status" value="1"/>
</dbReference>
<keyword evidence="4" id="KW-0378">Hydrolase</keyword>
<evidence type="ECO:0000256" key="2">
    <source>
        <dbReference type="SAM" id="SignalP"/>
    </source>
</evidence>
<dbReference type="PANTHER" id="PTHR10963:SF55">
    <property type="entry name" value="GLYCOSIDE HYDROLASE FAMILY 16 PROTEIN"/>
    <property type="match status" value="1"/>
</dbReference>
<reference evidence="4" key="1">
    <citation type="submission" date="2020-10" db="EMBL/GenBank/DDBJ databases">
        <title>Microbiome of the Black Sea water column analyzed by genome centric metagenomics.</title>
        <authorList>
            <person name="Cabello-Yeves P.J."/>
            <person name="Callieri C."/>
            <person name="Picazo A."/>
            <person name="Mehrshad M."/>
            <person name="Haro-Moreno J.M."/>
            <person name="Roda-Garcia J."/>
            <person name="Dzembekova N."/>
            <person name="Slabakova V."/>
            <person name="Slabakova N."/>
            <person name="Moncheva S."/>
            <person name="Rodriguez-Valera F."/>
        </authorList>
    </citation>
    <scope>NUCLEOTIDE SEQUENCE</scope>
    <source>
        <strain evidence="4">BS30m-G43</strain>
    </source>
</reference>
<organism evidence="4 5">
    <name type="scientific">SAR86 cluster bacterium</name>
    <dbReference type="NCBI Taxonomy" id="2030880"/>
    <lineage>
        <taxon>Bacteria</taxon>
        <taxon>Pseudomonadati</taxon>
        <taxon>Pseudomonadota</taxon>
        <taxon>Gammaproteobacteria</taxon>
        <taxon>SAR86 cluster</taxon>
    </lineage>
</organism>
<evidence type="ECO:0000259" key="3">
    <source>
        <dbReference type="PROSITE" id="PS51762"/>
    </source>
</evidence>
<dbReference type="InterPro" id="IPR013320">
    <property type="entry name" value="ConA-like_dom_sf"/>
</dbReference>
<dbReference type="Pfam" id="PF00722">
    <property type="entry name" value="Glyco_hydro_16"/>
    <property type="match status" value="1"/>
</dbReference>
<dbReference type="SUPFAM" id="SSF49899">
    <property type="entry name" value="Concanavalin A-like lectins/glucanases"/>
    <property type="match status" value="1"/>
</dbReference>
<dbReference type="Proteomes" id="UP000705230">
    <property type="component" value="Unassembled WGS sequence"/>
</dbReference>
<name>A0A937M3G3_9GAMM</name>
<dbReference type="GO" id="GO:0005975">
    <property type="term" value="P:carbohydrate metabolic process"/>
    <property type="evidence" value="ECO:0007669"/>
    <property type="project" value="InterPro"/>
</dbReference>
<dbReference type="InterPro" id="IPR000757">
    <property type="entry name" value="Beta-glucanase-like"/>
</dbReference>
<dbReference type="Gene3D" id="2.60.120.200">
    <property type="match status" value="1"/>
</dbReference>
<comment type="caution">
    <text evidence="4">The sequence shown here is derived from an EMBL/GenBank/DDBJ whole genome shotgun (WGS) entry which is preliminary data.</text>
</comment>
<protein>
    <submittedName>
        <fullName evidence="4">Glycoside hydrolase family 16 protein</fullName>
    </submittedName>
</protein>
<keyword evidence="2" id="KW-0732">Signal</keyword>
<accession>A0A937M3G3</accession>
<gene>
    <name evidence="4" type="ORF">ISR29_06795</name>
</gene>
<dbReference type="AlphaFoldDB" id="A0A937M3G3"/>
<dbReference type="PROSITE" id="PS51762">
    <property type="entry name" value="GH16_2"/>
    <property type="match status" value="1"/>
</dbReference>
<dbReference type="PANTHER" id="PTHR10963">
    <property type="entry name" value="GLYCOSYL HYDROLASE-RELATED"/>
    <property type="match status" value="1"/>
</dbReference>
<dbReference type="GO" id="GO:0004553">
    <property type="term" value="F:hydrolase activity, hydrolyzing O-glycosyl compounds"/>
    <property type="evidence" value="ECO:0007669"/>
    <property type="project" value="InterPro"/>
</dbReference>
<feature type="signal peptide" evidence="2">
    <location>
        <begin position="1"/>
        <end position="21"/>
    </location>
</feature>
<evidence type="ECO:0000256" key="1">
    <source>
        <dbReference type="ARBA" id="ARBA00006865"/>
    </source>
</evidence>
<feature type="domain" description="GH16" evidence="3">
    <location>
        <begin position="31"/>
        <end position="297"/>
    </location>
</feature>
<sequence>MSLNHKSFSLCFLAFSFFLLACSAVDAKSLQDSSTLSQPTKSLDDEITINSNLRMAWNDEFSNSSLNIDKWDFEIGNGVNGWGNNELQFYTSSKNNYELSEGLLKIVPLYNPAHEQPYTSSKLVTKNKFSFKSPGIISIRFKVPQGQGLWPAIWMMPVDSAFGGWPRSGEIDLMEARGSNTQEVLSTLHFFQNGHKFQGGHHNESQIANFNKVFHNIDLIWNKEKISFYIDKKYLVFEASLNSALGELYPFNEDFYLILNVAIGGNFVQEPVPSEICSPSACDDSQKLIIDYVRYYN</sequence>
<evidence type="ECO:0000313" key="5">
    <source>
        <dbReference type="Proteomes" id="UP000705230"/>
    </source>
</evidence>
<feature type="chain" id="PRO_5038059029" evidence="2">
    <location>
        <begin position="22"/>
        <end position="297"/>
    </location>
</feature>
<comment type="similarity">
    <text evidence="1">Belongs to the glycosyl hydrolase 16 family.</text>
</comment>
<proteinExistence type="inferred from homology"/>
<evidence type="ECO:0000313" key="4">
    <source>
        <dbReference type="EMBL" id="MBL6903889.1"/>
    </source>
</evidence>
<dbReference type="InterPro" id="IPR050546">
    <property type="entry name" value="Glycosyl_Hydrlase_16"/>
</dbReference>